<gene>
    <name evidence="3" type="ORF">AOX56_20470</name>
</gene>
<comment type="caution">
    <text evidence="3">The sequence shown here is derived from an EMBL/GenBank/DDBJ whole genome shotgun (WGS) entry which is preliminary data.</text>
</comment>
<name>A0A2N3ISS2_AERSO</name>
<protein>
    <recommendedName>
        <fullName evidence="2">Bro-N domain-containing protein</fullName>
    </recommendedName>
</protein>
<reference evidence="3 4" key="1">
    <citation type="journal article" date="2017" name="Front. Microbiol.">
        <title>Strong Genomic and Phenotypic Heterogeneity in the Aeromonas sobria Species Complex.</title>
        <authorList>
            <person name="Gauthier J."/>
            <person name="Vincent A.T."/>
            <person name="Charette S.J."/>
            <person name="Derome N."/>
        </authorList>
    </citation>
    <scope>NUCLEOTIDE SEQUENCE [LARGE SCALE GENOMIC DNA]</scope>
    <source>
        <strain evidence="3 4">JF2635</strain>
    </source>
</reference>
<keyword evidence="1" id="KW-0175">Coiled coil</keyword>
<dbReference type="EMBL" id="LJZX01000051">
    <property type="protein sequence ID" value="PKQ74836.1"/>
    <property type="molecule type" value="Genomic_DNA"/>
</dbReference>
<dbReference type="Proteomes" id="UP000233526">
    <property type="component" value="Unassembled WGS sequence"/>
</dbReference>
<feature type="coiled-coil region" evidence="1">
    <location>
        <begin position="157"/>
        <end position="184"/>
    </location>
</feature>
<evidence type="ECO:0000256" key="1">
    <source>
        <dbReference type="SAM" id="Coils"/>
    </source>
</evidence>
<evidence type="ECO:0000259" key="2">
    <source>
        <dbReference type="PROSITE" id="PS51750"/>
    </source>
</evidence>
<dbReference type="AlphaFoldDB" id="A0A2N3ISS2"/>
<proteinExistence type="predicted"/>
<dbReference type="Pfam" id="PF02498">
    <property type="entry name" value="Bro-N"/>
    <property type="match status" value="1"/>
</dbReference>
<accession>A0A2N3ISS2</accession>
<dbReference type="PROSITE" id="PS51750">
    <property type="entry name" value="BRO_N"/>
    <property type="match status" value="1"/>
</dbReference>
<evidence type="ECO:0000313" key="4">
    <source>
        <dbReference type="Proteomes" id="UP000233526"/>
    </source>
</evidence>
<dbReference type="SMART" id="SM01040">
    <property type="entry name" value="Bro-N"/>
    <property type="match status" value="1"/>
</dbReference>
<sequence length="258" mass="29621">MECCVDEKKFDIIYSATNGGEPIKTMDRDGKILFRLPDVVRVLAKDNENISYNTGVKSGFGGLLSKLSSVLKDKEKYIIPLSGKNEYGFDYEFYITEAGLYRIVTIDDSEASVRFQDWIFEDVLPSIRKYGIYPPPKEGASELSTMVALLQQNVSILAREIEKREELEKKVNVIENRVNLIEQSIDSCDMYLLSDFVVARDIALPIEDLWAWCEKIRLETRADCQKCLSGDRFKTKYPLFVIEQAIEYVTTCMRLVSR</sequence>
<organism evidence="3 4">
    <name type="scientific">Aeromonas sobria</name>
    <dbReference type="NCBI Taxonomy" id="646"/>
    <lineage>
        <taxon>Bacteria</taxon>
        <taxon>Pseudomonadati</taxon>
        <taxon>Pseudomonadota</taxon>
        <taxon>Gammaproteobacteria</taxon>
        <taxon>Aeromonadales</taxon>
        <taxon>Aeromonadaceae</taxon>
        <taxon>Aeromonas</taxon>
    </lineage>
</organism>
<dbReference type="InterPro" id="IPR003497">
    <property type="entry name" value="BRO_N_domain"/>
</dbReference>
<evidence type="ECO:0000313" key="3">
    <source>
        <dbReference type="EMBL" id="PKQ74836.1"/>
    </source>
</evidence>
<feature type="domain" description="Bro-N" evidence="2">
    <location>
        <begin position="7"/>
        <end position="131"/>
    </location>
</feature>